<feature type="transmembrane region" description="Helical" evidence="1">
    <location>
        <begin position="111"/>
        <end position="135"/>
    </location>
</feature>
<keyword evidence="1" id="KW-0472">Membrane</keyword>
<dbReference type="RefSeq" id="WP_249285441.1">
    <property type="nucleotide sequence ID" value="NZ_JACRSO010000003.1"/>
</dbReference>
<evidence type="ECO:0000313" key="3">
    <source>
        <dbReference type="Proteomes" id="UP000654279"/>
    </source>
</evidence>
<dbReference type="Proteomes" id="UP000654279">
    <property type="component" value="Unassembled WGS sequence"/>
</dbReference>
<dbReference type="Pfam" id="PF22564">
    <property type="entry name" value="HAAS"/>
    <property type="match status" value="1"/>
</dbReference>
<accession>A0A926HNX6</accession>
<name>A0A926HNX6_9FIRM</name>
<keyword evidence="3" id="KW-1185">Reference proteome</keyword>
<evidence type="ECO:0000256" key="1">
    <source>
        <dbReference type="SAM" id="Phobius"/>
    </source>
</evidence>
<comment type="caution">
    <text evidence="2">The sequence shown here is derived from an EMBL/GenBank/DDBJ whole genome shotgun (WGS) entry which is preliminary data.</text>
</comment>
<organism evidence="2 3">
    <name type="scientific">Luoshenia tenuis</name>
    <dbReference type="NCBI Taxonomy" id="2763654"/>
    <lineage>
        <taxon>Bacteria</taxon>
        <taxon>Bacillati</taxon>
        <taxon>Bacillota</taxon>
        <taxon>Clostridia</taxon>
        <taxon>Christensenellales</taxon>
        <taxon>Christensenellaceae</taxon>
        <taxon>Luoshenia</taxon>
    </lineage>
</organism>
<dbReference type="EMBL" id="JACRSO010000003">
    <property type="protein sequence ID" value="MBC8529626.1"/>
    <property type="molecule type" value="Genomic_DNA"/>
</dbReference>
<feature type="transmembrane region" description="Helical" evidence="1">
    <location>
        <begin position="147"/>
        <end position="172"/>
    </location>
</feature>
<dbReference type="AlphaFoldDB" id="A0A926HNX6"/>
<gene>
    <name evidence="2" type="ORF">H8699_09325</name>
</gene>
<reference evidence="2" key="1">
    <citation type="submission" date="2020-08" db="EMBL/GenBank/DDBJ databases">
        <title>Genome public.</title>
        <authorList>
            <person name="Liu C."/>
            <person name="Sun Q."/>
        </authorList>
    </citation>
    <scope>NUCLEOTIDE SEQUENCE</scope>
    <source>
        <strain evidence="2">NSJ-44</strain>
    </source>
</reference>
<evidence type="ECO:0000313" key="2">
    <source>
        <dbReference type="EMBL" id="MBC8529626.1"/>
    </source>
</evidence>
<keyword evidence="1" id="KW-0812">Transmembrane</keyword>
<proteinExistence type="predicted"/>
<protein>
    <submittedName>
        <fullName evidence="2">DUF1700 domain-containing protein</fullName>
    </submittedName>
</protein>
<keyword evidence="1" id="KW-1133">Transmembrane helix</keyword>
<feature type="transmembrane region" description="Helical" evidence="1">
    <location>
        <begin position="80"/>
        <end position="105"/>
    </location>
</feature>
<sequence length="196" mass="20893">MNKQAFLEGLAGYLDALDPEEIKKTCAYYAEMIDDRVEEGMEEEQAVASMEPLPVIAKEILSQAPLGNLIRARAKTGRRLSGGSIALIAIGSPIWLPVALAVLAVGLTLYLVFWVLVLCLFVLDATLALSGPLMFIRAFGAGGGANLVFCIGMGLSALALAVLAFPCAMGAAKGTLWLGKWLLRKIKAPFIRKEVA</sequence>